<dbReference type="Proteomes" id="UP001162031">
    <property type="component" value="Unassembled WGS sequence"/>
</dbReference>
<name>A0AAV0UKM6_HYABA</name>
<comment type="caution">
    <text evidence="2">The sequence shown here is derived from an EMBL/GenBank/DDBJ whole genome shotgun (WGS) entry which is preliminary data.</text>
</comment>
<keyword evidence="3" id="KW-1185">Reference proteome</keyword>
<feature type="region of interest" description="Disordered" evidence="1">
    <location>
        <begin position="245"/>
        <end position="271"/>
    </location>
</feature>
<dbReference type="AlphaFoldDB" id="A0AAV0UKM6"/>
<evidence type="ECO:0000313" key="2">
    <source>
        <dbReference type="EMBL" id="CAI5736054.1"/>
    </source>
</evidence>
<reference evidence="2" key="1">
    <citation type="submission" date="2022-12" db="EMBL/GenBank/DDBJ databases">
        <authorList>
            <person name="Webb A."/>
        </authorList>
    </citation>
    <scope>NUCLEOTIDE SEQUENCE</scope>
    <source>
        <strain evidence="2">Hp1</strain>
    </source>
</reference>
<organism evidence="2 3">
    <name type="scientific">Hyaloperonospora brassicae</name>
    <name type="common">Brassica downy mildew</name>
    <name type="synonym">Peronospora brassicae</name>
    <dbReference type="NCBI Taxonomy" id="162125"/>
    <lineage>
        <taxon>Eukaryota</taxon>
        <taxon>Sar</taxon>
        <taxon>Stramenopiles</taxon>
        <taxon>Oomycota</taxon>
        <taxon>Peronosporomycetes</taxon>
        <taxon>Peronosporales</taxon>
        <taxon>Peronosporaceae</taxon>
        <taxon>Hyaloperonospora</taxon>
    </lineage>
</organism>
<protein>
    <submittedName>
        <fullName evidence="2">Uncharacterized protein</fullName>
    </submittedName>
</protein>
<evidence type="ECO:0000256" key="1">
    <source>
        <dbReference type="SAM" id="MobiDB-lite"/>
    </source>
</evidence>
<gene>
    <name evidence="2" type="ORF">HBR001_LOCUS6700</name>
</gene>
<evidence type="ECO:0000313" key="3">
    <source>
        <dbReference type="Proteomes" id="UP001162031"/>
    </source>
</evidence>
<proteinExistence type="predicted"/>
<dbReference type="EMBL" id="CANTFL010001296">
    <property type="protein sequence ID" value="CAI5736054.1"/>
    <property type="molecule type" value="Genomic_DNA"/>
</dbReference>
<accession>A0AAV0UKM6</accession>
<sequence>MEGFLIRVPLEACFPDTYPDGPQTSRADASRSVSSRALYYVLEEGYLRGYDTPNSVREPVESLQLTAHRIEVNVMYSLNIFEIKAQVVTVHPSQQPVNNSLRSDSIDDDDRCTTTTTATQVTSTALCASPTTSPSPQGVICGNYHTVFFAANGDLVKKWSLKLLNWNRHVFGPSTDHNEAELKQSNVELMQSLQVVNAANRFLRPIDVMTMPEESIVAEDMALTAATSLGSSQVRSTPAPVYVSTLASSPSKHPAAETGPGIDSSSDKPSDWTMQPLSSWWPTPFGRHRKVSSYSLRC</sequence>